<reference evidence="2 3" key="1">
    <citation type="submission" date="2023-07" db="EMBL/GenBank/DDBJ databases">
        <title>Sequencing the genomes of 1000 actinobacteria strains.</title>
        <authorList>
            <person name="Klenk H.-P."/>
        </authorList>
    </citation>
    <scope>NUCLEOTIDE SEQUENCE [LARGE SCALE GENOMIC DNA]</scope>
    <source>
        <strain evidence="2 3">DSM 44711</strain>
    </source>
</reference>
<accession>A0AAE4CTM3</accession>
<protein>
    <submittedName>
        <fullName evidence="2">Uncharacterized protein</fullName>
    </submittedName>
</protein>
<gene>
    <name evidence="2" type="ORF">J2S44_005731</name>
</gene>
<keyword evidence="1" id="KW-0472">Membrane</keyword>
<proteinExistence type="predicted"/>
<dbReference type="AlphaFoldDB" id="A0AAE4CTM3"/>
<organism evidence="2 3">
    <name type="scientific">Catenuloplanes niger</name>
    <dbReference type="NCBI Taxonomy" id="587534"/>
    <lineage>
        <taxon>Bacteria</taxon>
        <taxon>Bacillati</taxon>
        <taxon>Actinomycetota</taxon>
        <taxon>Actinomycetes</taxon>
        <taxon>Micromonosporales</taxon>
        <taxon>Micromonosporaceae</taxon>
        <taxon>Catenuloplanes</taxon>
    </lineage>
</organism>
<sequence>MGAFTYLVTDYLNQPQALAITLSILIGSVTLISQFLIEFEQRLAAVEQSVQSNALSMKNSMRDSFSKINEATDLFARVEASPLPTDLVTQLVRDATQIATDSPPLVYDFFTQEITRTSDVLRKLGRGGEVTYDGEDRDWLLGLTRHARIGIDAISLTLVDRGLWTSEIGQRYLQVQHSAVERGAVVRRIFVIDRPSDGIDPEVREACEAQSRIGIRVRLLDRTRIPATLRVFGLGFIVFDDLLSYEIIAPAPLEDTARSTIAETRLSLLPTRVRDHARIYRELWELASEMPTPVR</sequence>
<evidence type="ECO:0000256" key="1">
    <source>
        <dbReference type="SAM" id="Phobius"/>
    </source>
</evidence>
<name>A0AAE4CTM3_9ACTN</name>
<evidence type="ECO:0000313" key="3">
    <source>
        <dbReference type="Proteomes" id="UP001183629"/>
    </source>
</evidence>
<dbReference type="EMBL" id="JAVDYC010000001">
    <property type="protein sequence ID" value="MDR7325481.1"/>
    <property type="molecule type" value="Genomic_DNA"/>
</dbReference>
<keyword evidence="1" id="KW-0812">Transmembrane</keyword>
<comment type="caution">
    <text evidence="2">The sequence shown here is derived from an EMBL/GenBank/DDBJ whole genome shotgun (WGS) entry which is preliminary data.</text>
</comment>
<dbReference type="Proteomes" id="UP001183629">
    <property type="component" value="Unassembled WGS sequence"/>
</dbReference>
<keyword evidence="3" id="KW-1185">Reference proteome</keyword>
<keyword evidence="1" id="KW-1133">Transmembrane helix</keyword>
<evidence type="ECO:0000313" key="2">
    <source>
        <dbReference type="EMBL" id="MDR7325481.1"/>
    </source>
</evidence>
<feature type="transmembrane region" description="Helical" evidence="1">
    <location>
        <begin position="17"/>
        <end position="37"/>
    </location>
</feature>
<dbReference type="RefSeq" id="WP_310420244.1">
    <property type="nucleotide sequence ID" value="NZ_JAVDYC010000001.1"/>
</dbReference>